<evidence type="ECO:0000313" key="2">
    <source>
        <dbReference type="EMBL" id="SEW01117.1"/>
    </source>
</evidence>
<keyword evidence="1" id="KW-0732">Signal</keyword>
<proteinExistence type="predicted"/>
<evidence type="ECO:0000256" key="1">
    <source>
        <dbReference type="SAM" id="SignalP"/>
    </source>
</evidence>
<evidence type="ECO:0000313" key="3">
    <source>
        <dbReference type="Proteomes" id="UP000199373"/>
    </source>
</evidence>
<dbReference type="PROSITE" id="PS51257">
    <property type="entry name" value="PROKAR_LIPOPROTEIN"/>
    <property type="match status" value="1"/>
</dbReference>
<accession>A0A1I0NIU4</accession>
<protein>
    <recommendedName>
        <fullName evidence="4">Lipocalin-like domain-containing protein</fullName>
    </recommendedName>
</protein>
<sequence length="128" mass="14876">MKKLVYLLFMSFLLLMSSCDKDDDTVVSGESLAQTTWKATYTFYNSFENSEYVYHYVLQFSTESSGTYADQDDAHASLKNFGYSIDKKIMNFRGFYSGDWTIMDVSEGRITLQGYFPERCVLLLEKLY</sequence>
<dbReference type="Proteomes" id="UP000199373">
    <property type="component" value="Unassembled WGS sequence"/>
</dbReference>
<keyword evidence="3" id="KW-1185">Reference proteome</keyword>
<evidence type="ECO:0008006" key="4">
    <source>
        <dbReference type="Google" id="ProtNLM"/>
    </source>
</evidence>
<gene>
    <name evidence="2" type="ORF">SAMN04487850_1266</name>
</gene>
<feature type="signal peptide" evidence="1">
    <location>
        <begin position="1"/>
        <end position="22"/>
    </location>
</feature>
<dbReference type="RefSeq" id="WP_143065738.1">
    <property type="nucleotide sequence ID" value="NZ_FOIQ01000002.1"/>
</dbReference>
<dbReference type="EMBL" id="FOIQ01000002">
    <property type="protein sequence ID" value="SEW01117.1"/>
    <property type="molecule type" value="Genomic_DNA"/>
</dbReference>
<name>A0A1I0NIU4_9BACT</name>
<reference evidence="2 3" key="1">
    <citation type="submission" date="2016-10" db="EMBL/GenBank/DDBJ databases">
        <authorList>
            <person name="de Groot N.N."/>
        </authorList>
    </citation>
    <scope>NUCLEOTIDE SEQUENCE [LARGE SCALE GENOMIC DNA]</scope>
    <source>
        <strain evidence="2 3">TC2-24</strain>
    </source>
</reference>
<feature type="chain" id="PRO_5011640696" description="Lipocalin-like domain-containing protein" evidence="1">
    <location>
        <begin position="23"/>
        <end position="128"/>
    </location>
</feature>
<dbReference type="AlphaFoldDB" id="A0A1I0NIU4"/>
<organism evidence="2 3">
    <name type="scientific">Prevotella aff. ruminicola Tc2-24</name>
    <dbReference type="NCBI Taxonomy" id="81582"/>
    <lineage>
        <taxon>Bacteria</taxon>
        <taxon>Pseudomonadati</taxon>
        <taxon>Bacteroidota</taxon>
        <taxon>Bacteroidia</taxon>
        <taxon>Bacteroidales</taxon>
        <taxon>Prevotellaceae</taxon>
        <taxon>Prevotella</taxon>
    </lineage>
</organism>